<gene>
    <name evidence="1" type="ORF">QP229_10345</name>
</gene>
<comment type="caution">
    <text evidence="1">The sequence shown here is derived from an EMBL/GenBank/DDBJ whole genome shotgun (WGS) entry which is preliminary data.</text>
</comment>
<accession>A0AAW6XU92</accession>
<name>A0AAW6XU92_STRAG</name>
<evidence type="ECO:0000313" key="2">
    <source>
        <dbReference type="Proteomes" id="UP001230629"/>
    </source>
</evidence>
<dbReference type="AlphaFoldDB" id="A0AAW6XU92"/>
<reference evidence="1" key="1">
    <citation type="submission" date="2023-05" db="EMBL/GenBank/DDBJ databases">
        <title>Cataloging the Phylogenetic Diversity of Human Bladder Bacteria.</title>
        <authorList>
            <person name="Du J."/>
        </authorList>
    </citation>
    <scope>NUCLEOTIDE SEQUENCE</scope>
    <source>
        <strain evidence="1">UMB8703</strain>
    </source>
</reference>
<dbReference type="EMBL" id="JASOIH010000023">
    <property type="protein sequence ID" value="MDK6900345.1"/>
    <property type="molecule type" value="Genomic_DNA"/>
</dbReference>
<sequence length="118" mass="13017">MTFQGESYPKQAPVPLFPPITTLDEWGEPTLQEGQDPEEVAIEALKCAATFNHYMEALANHFDDGATRDEVFVNAIYRRGLLKAAGHELAETRMFINFLGKVKIASKCNMPFIGGGAL</sequence>
<dbReference type="Proteomes" id="UP001230629">
    <property type="component" value="Unassembled WGS sequence"/>
</dbReference>
<evidence type="ECO:0000313" key="1">
    <source>
        <dbReference type="EMBL" id="MDK6900345.1"/>
    </source>
</evidence>
<protein>
    <submittedName>
        <fullName evidence="1">Uncharacterized protein</fullName>
    </submittedName>
</protein>
<proteinExistence type="predicted"/>
<dbReference type="RefSeq" id="WP_048707116.1">
    <property type="nucleotide sequence ID" value="NZ_JASODV010000058.1"/>
</dbReference>
<organism evidence="1 2">
    <name type="scientific">Streptococcus agalactiae</name>
    <dbReference type="NCBI Taxonomy" id="1311"/>
    <lineage>
        <taxon>Bacteria</taxon>
        <taxon>Bacillati</taxon>
        <taxon>Bacillota</taxon>
        <taxon>Bacilli</taxon>
        <taxon>Lactobacillales</taxon>
        <taxon>Streptococcaceae</taxon>
        <taxon>Streptococcus</taxon>
    </lineage>
</organism>